<protein>
    <submittedName>
        <fullName evidence="2">Pilus assembly protein</fullName>
    </submittedName>
</protein>
<organism evidence="2 3">
    <name type="scientific">Alkaliphilus pronyensis</name>
    <dbReference type="NCBI Taxonomy" id="1482732"/>
    <lineage>
        <taxon>Bacteria</taxon>
        <taxon>Bacillati</taxon>
        <taxon>Bacillota</taxon>
        <taxon>Clostridia</taxon>
        <taxon>Peptostreptococcales</taxon>
        <taxon>Natronincolaceae</taxon>
        <taxon>Alkaliphilus</taxon>
    </lineage>
</organism>
<sequence length="227" mass="26343">MKNQQERGSMTVELALIMPIVLYSLLCIIFMLLLLYQYAYVKASINSVIYDASFAWGKLSTYNLKSPIIIEDILKRGYVKKSQLKNDLYWRFGVLNKNTEKTEIIRAYAIKVLNKSNLLALKDSKVDVNLDDYIVYKKLRIDIYCTYQLPINLPVDFLNIGNEIIINSYSEAIINDPQENIRNTDYILELMDRFETTSNIKAKYNSFINEAADKVRSFNKQGDNDGR</sequence>
<keyword evidence="1" id="KW-0472">Membrane</keyword>
<dbReference type="AlphaFoldDB" id="A0A6I0F9Z5"/>
<dbReference type="Proteomes" id="UP000432715">
    <property type="component" value="Unassembled WGS sequence"/>
</dbReference>
<dbReference type="EMBL" id="WBZC01000010">
    <property type="protein sequence ID" value="KAB3537232.1"/>
    <property type="molecule type" value="Genomic_DNA"/>
</dbReference>
<dbReference type="RefSeq" id="WP_151860064.1">
    <property type="nucleotide sequence ID" value="NZ_WBZC01000010.1"/>
</dbReference>
<name>A0A6I0F9Z5_9FIRM</name>
<reference evidence="2 3" key="1">
    <citation type="submission" date="2019-10" db="EMBL/GenBank/DDBJ databases">
        <title>Alkaliphilus serpentinus sp. nov. and Alkaliphilus pronyensis sp. nov., two novel anaerobic alkaliphilic species isolated from the serpentinized-hosted hydrothermal field of the Prony Bay (New Caledonia).</title>
        <authorList>
            <person name="Postec A."/>
        </authorList>
    </citation>
    <scope>NUCLEOTIDE SEQUENCE [LARGE SCALE GENOMIC DNA]</scope>
    <source>
        <strain evidence="2 3">LacV</strain>
    </source>
</reference>
<keyword evidence="3" id="KW-1185">Reference proteome</keyword>
<gene>
    <name evidence="2" type="ORF">F8154_02755</name>
</gene>
<evidence type="ECO:0000313" key="2">
    <source>
        <dbReference type="EMBL" id="KAB3537232.1"/>
    </source>
</evidence>
<evidence type="ECO:0000256" key="1">
    <source>
        <dbReference type="SAM" id="Phobius"/>
    </source>
</evidence>
<accession>A0A6I0F9Z5</accession>
<keyword evidence="1" id="KW-1133">Transmembrane helix</keyword>
<proteinExistence type="predicted"/>
<keyword evidence="1" id="KW-0812">Transmembrane</keyword>
<evidence type="ECO:0000313" key="3">
    <source>
        <dbReference type="Proteomes" id="UP000432715"/>
    </source>
</evidence>
<dbReference type="OrthoDB" id="1739072at2"/>
<feature type="transmembrane region" description="Helical" evidence="1">
    <location>
        <begin position="12"/>
        <end position="36"/>
    </location>
</feature>
<comment type="caution">
    <text evidence="2">The sequence shown here is derived from an EMBL/GenBank/DDBJ whole genome shotgun (WGS) entry which is preliminary data.</text>
</comment>